<dbReference type="Pfam" id="PF04341">
    <property type="entry name" value="DUF485"/>
    <property type="match status" value="1"/>
</dbReference>
<organism evidence="2 3">
    <name type="scientific">Nocardioides hankookensis</name>
    <dbReference type="NCBI Taxonomy" id="443157"/>
    <lineage>
        <taxon>Bacteria</taxon>
        <taxon>Bacillati</taxon>
        <taxon>Actinomycetota</taxon>
        <taxon>Actinomycetes</taxon>
        <taxon>Propionibacteriales</taxon>
        <taxon>Nocardioidaceae</taxon>
        <taxon>Nocardioides</taxon>
    </lineage>
</organism>
<evidence type="ECO:0000313" key="2">
    <source>
        <dbReference type="EMBL" id="MFC6042055.1"/>
    </source>
</evidence>
<keyword evidence="1" id="KW-0812">Transmembrane</keyword>
<name>A0ABW1LDM1_9ACTN</name>
<feature type="transmembrane region" description="Helical" evidence="1">
    <location>
        <begin position="44"/>
        <end position="63"/>
    </location>
</feature>
<evidence type="ECO:0000256" key="1">
    <source>
        <dbReference type="SAM" id="Phobius"/>
    </source>
</evidence>
<feature type="transmembrane region" description="Helical" evidence="1">
    <location>
        <begin position="75"/>
        <end position="100"/>
    </location>
</feature>
<dbReference type="RefSeq" id="WP_379150257.1">
    <property type="nucleotide sequence ID" value="NZ_JBHSRJ010000002.1"/>
</dbReference>
<dbReference type="EMBL" id="JBHSRJ010000002">
    <property type="protein sequence ID" value="MFC6042055.1"/>
    <property type="molecule type" value="Genomic_DNA"/>
</dbReference>
<dbReference type="Proteomes" id="UP001596135">
    <property type="component" value="Unassembled WGS sequence"/>
</dbReference>
<evidence type="ECO:0000313" key="3">
    <source>
        <dbReference type="Proteomes" id="UP001596135"/>
    </source>
</evidence>
<dbReference type="PANTHER" id="PTHR38441">
    <property type="entry name" value="INTEGRAL MEMBRANE PROTEIN-RELATED"/>
    <property type="match status" value="1"/>
</dbReference>
<reference evidence="3" key="1">
    <citation type="journal article" date="2019" name="Int. J. Syst. Evol. Microbiol.">
        <title>The Global Catalogue of Microorganisms (GCM) 10K type strain sequencing project: providing services to taxonomists for standard genome sequencing and annotation.</title>
        <authorList>
            <consortium name="The Broad Institute Genomics Platform"/>
            <consortium name="The Broad Institute Genome Sequencing Center for Infectious Disease"/>
            <person name="Wu L."/>
            <person name="Ma J."/>
        </authorList>
    </citation>
    <scope>NUCLEOTIDE SEQUENCE [LARGE SCALE GENOMIC DNA]</scope>
    <source>
        <strain evidence="3">CCUG 54522</strain>
    </source>
</reference>
<keyword evidence="1" id="KW-0472">Membrane</keyword>
<comment type="caution">
    <text evidence="2">The sequence shown here is derived from an EMBL/GenBank/DDBJ whole genome shotgun (WGS) entry which is preliminary data.</text>
</comment>
<keyword evidence="3" id="KW-1185">Reference proteome</keyword>
<protein>
    <submittedName>
        <fullName evidence="2">DUF485 domain-containing protein</fullName>
    </submittedName>
</protein>
<keyword evidence="1" id="KW-1133">Transmembrane helix</keyword>
<dbReference type="PANTHER" id="PTHR38441:SF1">
    <property type="entry name" value="MEMBRANE PROTEIN"/>
    <property type="match status" value="1"/>
</dbReference>
<proteinExistence type="predicted"/>
<sequence>MTDTPQPQDQPHDPMHDQAARHDPIYDTLHQEPDFVELRRAYRAFVFPATVAFLSWYLLYVLMCNWATDFMSHTLWGNINVALVFGLLQFVTTFLLAWIYSRYSTSRLDPLARRLDEQYVAELEGRG</sequence>
<accession>A0ABW1LDM1</accession>
<dbReference type="InterPro" id="IPR007436">
    <property type="entry name" value="DUF485"/>
</dbReference>
<gene>
    <name evidence="2" type="ORF">ACFPYL_03175</name>
</gene>